<dbReference type="InterPro" id="IPR002591">
    <property type="entry name" value="Phosphodiest/P_Trfase"/>
</dbReference>
<dbReference type="InterPro" id="IPR026263">
    <property type="entry name" value="Alkaline_phosphatase_prok"/>
</dbReference>
<dbReference type="InterPro" id="IPR017850">
    <property type="entry name" value="Alkaline_phosphatase_core_sf"/>
</dbReference>
<keyword evidence="2" id="KW-0812">Transmembrane</keyword>
<evidence type="ECO:0000256" key="2">
    <source>
        <dbReference type="SAM" id="Phobius"/>
    </source>
</evidence>
<protein>
    <recommendedName>
        <fullName evidence="5">Type I phosphodiesterase/nucleotide pyrophosphatase</fullName>
    </recommendedName>
</protein>
<keyword evidence="2" id="KW-1133">Transmembrane helix</keyword>
<dbReference type="PIRSF" id="PIRSF031924">
    <property type="entry name" value="Pi-irrepressible_AP"/>
    <property type="match status" value="1"/>
</dbReference>
<evidence type="ECO:0008006" key="5">
    <source>
        <dbReference type="Google" id="ProtNLM"/>
    </source>
</evidence>
<dbReference type="Proteomes" id="UP000004892">
    <property type="component" value="Unassembled WGS sequence"/>
</dbReference>
<dbReference type="HOGENOM" id="CLU_034095_0_0_10"/>
<keyword evidence="1" id="KW-0597">Phosphoprotein</keyword>
<feature type="transmembrane region" description="Helical" evidence="2">
    <location>
        <begin position="6"/>
        <end position="26"/>
    </location>
</feature>
<evidence type="ECO:0000313" key="3">
    <source>
        <dbReference type="EMBL" id="EHP50762.1"/>
    </source>
</evidence>
<keyword evidence="2" id="KW-0472">Membrane</keyword>
<dbReference type="GO" id="GO:0004035">
    <property type="term" value="F:alkaline phosphatase activity"/>
    <property type="evidence" value="ECO:0007669"/>
    <property type="project" value="InterPro"/>
</dbReference>
<dbReference type="eggNOG" id="COG1524">
    <property type="taxonomic scope" value="Bacteria"/>
</dbReference>
<evidence type="ECO:0000313" key="4">
    <source>
        <dbReference type="Proteomes" id="UP000004892"/>
    </source>
</evidence>
<name>H1DDW5_9BACT</name>
<dbReference type="STRING" id="742817.HMPREF9449_00451"/>
<reference evidence="3 4" key="1">
    <citation type="submission" date="2012-01" db="EMBL/GenBank/DDBJ databases">
        <title>The Genome Sequence of Odoribacter laneus YIT 12061.</title>
        <authorList>
            <consortium name="The Broad Institute Genome Sequencing Platform"/>
            <person name="Earl A."/>
            <person name="Ward D."/>
            <person name="Feldgarden M."/>
            <person name="Gevers D."/>
            <person name="Morotomi M."/>
            <person name="Young S.K."/>
            <person name="Zeng Q."/>
            <person name="Gargeya S."/>
            <person name="Fitzgerald M."/>
            <person name="Haas B."/>
            <person name="Abouelleil A."/>
            <person name="Alvarado L."/>
            <person name="Arachchi H.M."/>
            <person name="Berlin A."/>
            <person name="Chapman S.B."/>
            <person name="Gearin G."/>
            <person name="Goldberg J."/>
            <person name="Griggs A."/>
            <person name="Gujja S."/>
            <person name="Hansen M."/>
            <person name="Heiman D."/>
            <person name="Howarth C."/>
            <person name="Larimer J."/>
            <person name="Lui A."/>
            <person name="MacDonald P.J.P."/>
            <person name="McCowen C."/>
            <person name="Montmayeur A."/>
            <person name="Murphy C."/>
            <person name="Neiman D."/>
            <person name="Pearson M."/>
            <person name="Priest M."/>
            <person name="Roberts A."/>
            <person name="Saif S."/>
            <person name="Shea T."/>
            <person name="Sisk P."/>
            <person name="Stolte C."/>
            <person name="Sykes S."/>
            <person name="Wortman J."/>
            <person name="Nusbaum C."/>
            <person name="Birren B."/>
        </authorList>
    </citation>
    <scope>NUCLEOTIDE SEQUENCE [LARGE SCALE GENOMIC DNA]</scope>
    <source>
        <strain evidence="3 4">YIT 12061</strain>
    </source>
</reference>
<feature type="transmembrane region" description="Helical" evidence="2">
    <location>
        <begin position="38"/>
        <end position="55"/>
    </location>
</feature>
<evidence type="ECO:0000256" key="1">
    <source>
        <dbReference type="PIRSR" id="PIRSR031924-50"/>
    </source>
</evidence>
<accession>H1DDW5</accession>
<dbReference type="Gene3D" id="3.40.720.10">
    <property type="entry name" value="Alkaline Phosphatase, subunit A"/>
    <property type="match status" value="1"/>
</dbReference>
<feature type="active site" description="Phosphothreonine intermediate" evidence="1">
    <location>
        <position position="106"/>
    </location>
</feature>
<dbReference type="AlphaFoldDB" id="H1DDW5"/>
<comment type="caution">
    <text evidence="3">The sequence shown here is derived from an EMBL/GenBank/DDBJ whole genome shotgun (WGS) entry which is preliminary data.</text>
</comment>
<organism evidence="3 4">
    <name type="scientific">Odoribacter laneus YIT 12061</name>
    <dbReference type="NCBI Taxonomy" id="742817"/>
    <lineage>
        <taxon>Bacteria</taxon>
        <taxon>Pseudomonadati</taxon>
        <taxon>Bacteroidota</taxon>
        <taxon>Bacteroidia</taxon>
        <taxon>Bacteroidales</taxon>
        <taxon>Odoribacteraceae</taxon>
        <taxon>Odoribacter</taxon>
    </lineage>
</organism>
<sequence length="560" mass="64231">MSPVRGINGITFSFLQAINSFVFLPLSEIREVQIMKKWIVLFLLLEGVVGYAVEYKTRLVVGITIDQFYPEWLTMYRNDLREGGLRRLMQQGKKVMADYDYLYTQTGVDQASIYTGVLPVEHGIISHDWYDRLRKRRENNVKTRDFSEIGGSFAAGYAPVQLQAMTLGCAMKKENIFSKVYSIAMNPEDAVLSGGTCADMAFWFNENSGTWVSSDFYADSLPAWLKNYNTVVESDFFIRRGWMPLAEEENSTTSLKFKNKLGGRNSFFYDIMQAKRKFDTYRVLKATPYANTLVEQLAEKLIAETSLGRDNDADLLALTFSALDYMNRDFGVYAREFRDMVLRLDRDLEKLFDLLDTKVGKENYTVFLTFSEARELLPEELSEMRIQGGYFSIFKSVALLKSYMSLVYGEGDWIADYDAGQIYLDRELVERNHISLKEMQDKVADFMIEFEGVSKVLTAYSLTRNAFSHGSEMLMQNAYSQKRSGDVLFCLQPAWVPDLKDREDNYFRYSKRNKVPLYFYGAGINAPLSGECRIADILPTLCQIMGITPPYTAKGKALFQ</sequence>
<dbReference type="Pfam" id="PF01663">
    <property type="entry name" value="Phosphodiest"/>
    <property type="match status" value="1"/>
</dbReference>
<dbReference type="Gene3D" id="3.30.1360.150">
    <property type="match status" value="1"/>
</dbReference>
<dbReference type="EMBL" id="ADMC01000005">
    <property type="protein sequence ID" value="EHP50762.1"/>
    <property type="molecule type" value="Genomic_DNA"/>
</dbReference>
<keyword evidence="4" id="KW-1185">Reference proteome</keyword>
<dbReference type="SUPFAM" id="SSF53649">
    <property type="entry name" value="Alkaline phosphatase-like"/>
    <property type="match status" value="1"/>
</dbReference>
<dbReference type="PATRIC" id="fig|742817.3.peg.480"/>
<gene>
    <name evidence="3" type="ORF">HMPREF9449_00451</name>
</gene>
<proteinExistence type="predicted"/>